<dbReference type="SUPFAM" id="SSF50249">
    <property type="entry name" value="Nucleic acid-binding proteins"/>
    <property type="match status" value="2"/>
</dbReference>
<evidence type="ECO:0000313" key="4">
    <source>
        <dbReference type="Proteomes" id="UP000559027"/>
    </source>
</evidence>
<feature type="region of interest" description="Disordered" evidence="1">
    <location>
        <begin position="1"/>
        <end position="42"/>
    </location>
</feature>
<comment type="caution">
    <text evidence="3">The sequence shown here is derived from an EMBL/GenBank/DDBJ whole genome shotgun (WGS) entry which is preliminary data.</text>
</comment>
<dbReference type="SUPFAM" id="SSF81872">
    <property type="entry name" value="BRCA2 helical domain"/>
    <property type="match status" value="1"/>
</dbReference>
<dbReference type="Gene3D" id="2.40.50.140">
    <property type="entry name" value="Nucleic acid-binding proteins"/>
    <property type="match status" value="3"/>
</dbReference>
<dbReference type="InterPro" id="IPR012340">
    <property type="entry name" value="NA-bd_OB-fold"/>
</dbReference>
<dbReference type="InterPro" id="IPR036315">
    <property type="entry name" value="BRCA2_hlx_sf"/>
</dbReference>
<proteinExistence type="predicted"/>
<reference evidence="3 4" key="1">
    <citation type="journal article" date="2020" name="ISME J.">
        <title>Uncovering the hidden diversity of litter-decomposition mechanisms in mushroom-forming fungi.</title>
        <authorList>
            <person name="Floudas D."/>
            <person name="Bentzer J."/>
            <person name="Ahren D."/>
            <person name="Johansson T."/>
            <person name="Persson P."/>
            <person name="Tunlid A."/>
        </authorList>
    </citation>
    <scope>NUCLEOTIDE SEQUENCE [LARGE SCALE GENOMIC DNA]</scope>
    <source>
        <strain evidence="3 4">CBS 146.42</strain>
    </source>
</reference>
<sequence length="915" mass="100554">MINAPRVPHMRPYEQTPPSSPVKKKPRLSSPENAAQSSSQEQLDAALDNSFVLPNLGFSKANALLSAGISNSSGVNDDPDNPFTNQLPKVTKASSVLSGLGFASASSIKFDATQSAERSPPSEFSKEQDYEAWFKPATSISSLGFQTATFASASSVAPSSAGFVSIRSQTTLAPSATALAKAQARLEEIWNEDSTGSENIDPSTQIKDQFATPASISAQPTFNRPALQTLDNGAQTPSTPTPAGFSRPSIPSKPQAVDQLRARQKPFKSPLLKNTSGLSFVGSPLNPGVGTANAASVSSQRPMPTIPSTPFKSILSPAKLSSFQTPVRAPMNIPRTTPAPFVTPFKSGMRPGEPGWAKLQDSMKKGGSHSIIRSHTVLPHTYPNSSKQKITNHIKSFFDLRPPPNRKTLADSGMRPQQFDQEDFELMDINIRELQQVTPTLAAYYSFHTASTLPPSQKDQTVQILGPEAALKQLHDLGCTLATKAWVDNHWGLVLWKLAGMVALDPDSESDPRTKRWCWTEVKRQLLYRYERELNRAKRPALRLIVTQDAPAALPLTLCVSGISWVETEGGRGVTYPELEVTDGWYRLRAKIDAPMVRAVKRGIIRVGRKIGVAGAKLDSERKEPQEILDAYNSVNLVLSGNSSHLLSWDAKLGFVRGPCISTMHSLTPDGGSIAAMDVVVVKTHAVAFIEFFVDASGRKRREGPRGEAEEMKINEEWKKKRDREASKFRAEFEKKVARYESYIDKLERRAGNHFRPHHDDEPPDHIEKLYDQLEEHDDAIGLLSRIGAQDAGWLAGYTRRCLASECERAGEEIARELEAACPPRDIRSFRVLVVEDSRTCRRPANRHAQLTVWDVLGLTLFEGAKPGAIEVGSRFLITNLIIQQQGAWMGNGPGSQIFLSTTRASRWRKLKASD</sequence>
<dbReference type="GO" id="GO:0006355">
    <property type="term" value="P:regulation of DNA-templated transcription"/>
    <property type="evidence" value="ECO:0007669"/>
    <property type="project" value="TreeGrafter"/>
</dbReference>
<feature type="compositionally biased region" description="Polar residues" evidence="1">
    <location>
        <begin position="30"/>
        <end position="42"/>
    </location>
</feature>
<evidence type="ECO:0000259" key="2">
    <source>
        <dbReference type="Pfam" id="PF09103"/>
    </source>
</evidence>
<gene>
    <name evidence="3" type="ORF">D9756_005896</name>
</gene>
<dbReference type="OrthoDB" id="21095at2759"/>
<dbReference type="Proteomes" id="UP000559027">
    <property type="component" value="Unassembled WGS sequence"/>
</dbReference>
<dbReference type="AlphaFoldDB" id="A0A8H5D4X6"/>
<dbReference type="CDD" id="cd04493">
    <property type="entry name" value="BRCA2DBD_OB1"/>
    <property type="match status" value="1"/>
</dbReference>
<dbReference type="InterPro" id="IPR015525">
    <property type="entry name" value="BRCA2"/>
</dbReference>
<accession>A0A8H5D4X6</accession>
<evidence type="ECO:0000313" key="3">
    <source>
        <dbReference type="EMBL" id="KAF5352763.1"/>
    </source>
</evidence>
<feature type="compositionally biased region" description="Polar residues" evidence="1">
    <location>
        <begin position="229"/>
        <end position="238"/>
    </location>
</feature>
<feature type="region of interest" description="Disordered" evidence="1">
    <location>
        <begin position="292"/>
        <end position="311"/>
    </location>
</feature>
<feature type="domain" description="BRCA2 OB1" evidence="2">
    <location>
        <begin position="540"/>
        <end position="656"/>
    </location>
</feature>
<feature type="compositionally biased region" description="Polar residues" evidence="1">
    <location>
        <begin position="293"/>
        <end position="311"/>
    </location>
</feature>
<dbReference type="Pfam" id="PF09103">
    <property type="entry name" value="BRCA-2_OB1"/>
    <property type="match status" value="1"/>
</dbReference>
<dbReference type="PANTHER" id="PTHR11289:SF0">
    <property type="entry name" value="BREAST CANCER TYPE 2 SUSCEPTIBILITY PROTEIN"/>
    <property type="match status" value="1"/>
</dbReference>
<name>A0A8H5D4X6_9AGAR</name>
<dbReference type="PANTHER" id="PTHR11289">
    <property type="entry name" value="BREAST CANCER TYPE 2 SUSCEPTIBILITY PROTEIN BRCA2"/>
    <property type="match status" value="1"/>
</dbReference>
<dbReference type="EMBL" id="JAACJO010000011">
    <property type="protein sequence ID" value="KAF5352763.1"/>
    <property type="molecule type" value="Genomic_DNA"/>
</dbReference>
<dbReference type="InterPro" id="IPR015187">
    <property type="entry name" value="BRCA2_OB_1"/>
</dbReference>
<organism evidence="3 4">
    <name type="scientific">Leucocoprinus leucothites</name>
    <dbReference type="NCBI Taxonomy" id="201217"/>
    <lineage>
        <taxon>Eukaryota</taxon>
        <taxon>Fungi</taxon>
        <taxon>Dikarya</taxon>
        <taxon>Basidiomycota</taxon>
        <taxon>Agaricomycotina</taxon>
        <taxon>Agaricomycetes</taxon>
        <taxon>Agaricomycetidae</taxon>
        <taxon>Agaricales</taxon>
        <taxon>Agaricineae</taxon>
        <taxon>Agaricaceae</taxon>
        <taxon>Leucocoprinus</taxon>
    </lineage>
</organism>
<protein>
    <recommendedName>
        <fullName evidence="2">BRCA2 OB1 domain-containing protein</fullName>
    </recommendedName>
</protein>
<keyword evidence="4" id="KW-1185">Reference proteome</keyword>
<feature type="region of interest" description="Disordered" evidence="1">
    <location>
        <begin position="328"/>
        <end position="348"/>
    </location>
</feature>
<feature type="region of interest" description="Disordered" evidence="1">
    <location>
        <begin position="227"/>
        <end position="260"/>
    </location>
</feature>
<evidence type="ECO:0000256" key="1">
    <source>
        <dbReference type="SAM" id="MobiDB-lite"/>
    </source>
</evidence>
<dbReference type="GO" id="GO:0000724">
    <property type="term" value="P:double-strand break repair via homologous recombination"/>
    <property type="evidence" value="ECO:0007669"/>
    <property type="project" value="InterPro"/>
</dbReference>